<comment type="caution">
    <text evidence="4">The sequence shown here is derived from an EMBL/GenBank/DDBJ whole genome shotgun (WGS) entry which is preliminary data.</text>
</comment>
<evidence type="ECO:0000313" key="4">
    <source>
        <dbReference type="EMBL" id="CAL8072370.1"/>
    </source>
</evidence>
<dbReference type="Gene3D" id="3.40.50.300">
    <property type="entry name" value="P-loop containing nucleotide triphosphate hydrolases"/>
    <property type="match status" value="1"/>
</dbReference>
<protein>
    <recommendedName>
        <fullName evidence="3">Sulfotransferase domain-containing protein</fullName>
    </recommendedName>
</protein>
<comment type="similarity">
    <text evidence="1">Belongs to the sulfotransferase 1 family.</text>
</comment>
<sequence length="202" mass="23757">MEIVRNKDSPRFVQSHLPWSLLPKQIRTGEKKPKIIYVARNPKDVCVSFYHHRVLIEGYLGTLDDPVEEFTNDRTLYAPFWLHVEAFWERRNEPNVLFITYEDLKQDLSKVVDRTCEFLGKSISENEKQILLEHLSFESMKSNPYVNTDGVTNLLSTIHGVPKQSNFIRKGKIGSWKEELSEESQQNMGEWFIRNKIEGLWD</sequence>
<dbReference type="InterPro" id="IPR000863">
    <property type="entry name" value="Sulfotransferase_dom"/>
</dbReference>
<dbReference type="Proteomes" id="UP001642540">
    <property type="component" value="Unassembled WGS sequence"/>
</dbReference>
<gene>
    <name evidence="4" type="ORF">ODALV1_LOCUS2135</name>
</gene>
<evidence type="ECO:0000256" key="2">
    <source>
        <dbReference type="ARBA" id="ARBA00022679"/>
    </source>
</evidence>
<accession>A0ABP1PV27</accession>
<dbReference type="PANTHER" id="PTHR11783">
    <property type="entry name" value="SULFOTRANSFERASE SULT"/>
    <property type="match status" value="1"/>
</dbReference>
<dbReference type="InterPro" id="IPR027417">
    <property type="entry name" value="P-loop_NTPase"/>
</dbReference>
<name>A0ABP1PV27_9HEXA</name>
<dbReference type="SUPFAM" id="SSF52540">
    <property type="entry name" value="P-loop containing nucleoside triphosphate hydrolases"/>
    <property type="match status" value="1"/>
</dbReference>
<dbReference type="EMBL" id="CAXLJM020000007">
    <property type="protein sequence ID" value="CAL8072370.1"/>
    <property type="molecule type" value="Genomic_DNA"/>
</dbReference>
<evidence type="ECO:0000313" key="5">
    <source>
        <dbReference type="Proteomes" id="UP001642540"/>
    </source>
</evidence>
<keyword evidence="5" id="KW-1185">Reference proteome</keyword>
<feature type="domain" description="Sulfotransferase" evidence="3">
    <location>
        <begin position="4"/>
        <end position="192"/>
    </location>
</feature>
<evidence type="ECO:0000256" key="1">
    <source>
        <dbReference type="ARBA" id="ARBA00005771"/>
    </source>
</evidence>
<keyword evidence="2" id="KW-0808">Transferase</keyword>
<dbReference type="Pfam" id="PF00685">
    <property type="entry name" value="Sulfotransfer_1"/>
    <property type="match status" value="1"/>
</dbReference>
<proteinExistence type="inferred from homology"/>
<organism evidence="4 5">
    <name type="scientific">Orchesella dallaii</name>
    <dbReference type="NCBI Taxonomy" id="48710"/>
    <lineage>
        <taxon>Eukaryota</taxon>
        <taxon>Metazoa</taxon>
        <taxon>Ecdysozoa</taxon>
        <taxon>Arthropoda</taxon>
        <taxon>Hexapoda</taxon>
        <taxon>Collembola</taxon>
        <taxon>Entomobryomorpha</taxon>
        <taxon>Entomobryoidea</taxon>
        <taxon>Orchesellidae</taxon>
        <taxon>Orchesellinae</taxon>
        <taxon>Orchesella</taxon>
    </lineage>
</organism>
<evidence type="ECO:0000259" key="3">
    <source>
        <dbReference type="Pfam" id="PF00685"/>
    </source>
</evidence>
<reference evidence="4 5" key="1">
    <citation type="submission" date="2024-08" db="EMBL/GenBank/DDBJ databases">
        <authorList>
            <person name="Cucini C."/>
            <person name="Frati F."/>
        </authorList>
    </citation>
    <scope>NUCLEOTIDE SEQUENCE [LARGE SCALE GENOMIC DNA]</scope>
</reference>